<dbReference type="PANTHER" id="PTHR43820">
    <property type="entry name" value="HIGH-AFFINITY BRANCHED-CHAIN AMINO ACID TRANSPORT ATP-BINDING PROTEIN LIVF"/>
    <property type="match status" value="1"/>
</dbReference>
<accession>A0A367P8C2</accession>
<comment type="similarity">
    <text evidence="1">Belongs to the ABC transporter superfamily.</text>
</comment>
<evidence type="ECO:0000256" key="1">
    <source>
        <dbReference type="ARBA" id="ARBA00005417"/>
    </source>
</evidence>
<keyword evidence="4 7" id="KW-0067">ATP-binding</keyword>
<sequence>MRNSVANLLQVDGLTVRYGAGPVVHGVSFSMAPETVGALLGANGAGKSSTLRAIAGLEPAQGSVCFQGEDISAMSAVERFRAGIVYVPEGRAIVADLSVSENLTLGGYFLDGATRERRRRMVLDFFPEIANRLNAPAGLLSGGEQQMLAIGRGLMSAPKLILLDEPSLGLAPLLVARVYERLALIRKEQGLAALLVEQSFHAAAKLASRAWVMRHGHIVGELDAQALGSREGRQRAIDAYLGARQEDAAMAV</sequence>
<evidence type="ECO:0000256" key="2">
    <source>
        <dbReference type="ARBA" id="ARBA00022448"/>
    </source>
</evidence>
<dbReference type="InterPro" id="IPR027417">
    <property type="entry name" value="P-loop_NTPase"/>
</dbReference>
<gene>
    <name evidence="7" type="ORF">DDK22_35380</name>
</gene>
<dbReference type="GO" id="GO:0016887">
    <property type="term" value="F:ATP hydrolysis activity"/>
    <property type="evidence" value="ECO:0007669"/>
    <property type="project" value="InterPro"/>
</dbReference>
<dbReference type="PANTHER" id="PTHR43820:SF4">
    <property type="entry name" value="HIGH-AFFINITY BRANCHED-CHAIN AMINO ACID TRANSPORT ATP-BINDING PROTEIN LIVF"/>
    <property type="match status" value="1"/>
</dbReference>
<evidence type="ECO:0000256" key="3">
    <source>
        <dbReference type="ARBA" id="ARBA00022741"/>
    </source>
</evidence>
<keyword evidence="3" id="KW-0547">Nucleotide-binding</keyword>
<dbReference type="Pfam" id="PF00005">
    <property type="entry name" value="ABC_tran"/>
    <property type="match status" value="1"/>
</dbReference>
<evidence type="ECO:0000313" key="7">
    <source>
        <dbReference type="EMBL" id="RCJ03763.1"/>
    </source>
</evidence>
<dbReference type="PROSITE" id="PS50893">
    <property type="entry name" value="ABC_TRANSPORTER_2"/>
    <property type="match status" value="1"/>
</dbReference>
<dbReference type="GO" id="GO:0005524">
    <property type="term" value="F:ATP binding"/>
    <property type="evidence" value="ECO:0007669"/>
    <property type="project" value="UniProtKB-KW"/>
</dbReference>
<comment type="caution">
    <text evidence="7">The sequence shown here is derived from an EMBL/GenBank/DDBJ whole genome shotgun (WGS) entry which is preliminary data.</text>
</comment>
<dbReference type="Proteomes" id="UP000253501">
    <property type="component" value="Unassembled WGS sequence"/>
</dbReference>
<keyword evidence="2" id="KW-0813">Transport</keyword>
<dbReference type="Gene3D" id="3.40.50.300">
    <property type="entry name" value="P-loop containing nucleotide triphosphate hydrolases"/>
    <property type="match status" value="1"/>
</dbReference>
<name>A0A367P8C2_CUPNE</name>
<organism evidence="7 8">
    <name type="scientific">Cupriavidus necator</name>
    <name type="common">Alcaligenes eutrophus</name>
    <name type="synonym">Ralstonia eutropha</name>
    <dbReference type="NCBI Taxonomy" id="106590"/>
    <lineage>
        <taxon>Bacteria</taxon>
        <taxon>Pseudomonadati</taxon>
        <taxon>Pseudomonadota</taxon>
        <taxon>Betaproteobacteria</taxon>
        <taxon>Burkholderiales</taxon>
        <taxon>Burkholderiaceae</taxon>
        <taxon>Cupriavidus</taxon>
    </lineage>
</organism>
<evidence type="ECO:0000256" key="4">
    <source>
        <dbReference type="ARBA" id="ARBA00022840"/>
    </source>
</evidence>
<dbReference type="CDD" id="cd03224">
    <property type="entry name" value="ABC_TM1139_LivF_branched"/>
    <property type="match status" value="1"/>
</dbReference>
<dbReference type="EMBL" id="QDHA01000125">
    <property type="protein sequence ID" value="RCJ03763.1"/>
    <property type="molecule type" value="Genomic_DNA"/>
</dbReference>
<reference evidence="7 8" key="1">
    <citation type="submission" date="2018-04" db="EMBL/GenBank/DDBJ databases">
        <title>Cupriavidus necator CR12 genome sequencing and assembly.</title>
        <authorList>
            <person name="Ben Fekih I."/>
            <person name="Mazhar H.S."/>
            <person name="Bello S.K."/>
            <person name="Rensing C."/>
        </authorList>
    </citation>
    <scope>NUCLEOTIDE SEQUENCE [LARGE SCALE GENOMIC DNA]</scope>
    <source>
        <strain evidence="7 8">CR12</strain>
    </source>
</reference>
<dbReference type="PROSITE" id="PS00211">
    <property type="entry name" value="ABC_TRANSPORTER_1"/>
    <property type="match status" value="1"/>
</dbReference>
<evidence type="ECO:0000313" key="8">
    <source>
        <dbReference type="Proteomes" id="UP000253501"/>
    </source>
</evidence>
<dbReference type="SUPFAM" id="SSF52540">
    <property type="entry name" value="P-loop containing nucleoside triphosphate hydrolases"/>
    <property type="match status" value="1"/>
</dbReference>
<dbReference type="InterPro" id="IPR052156">
    <property type="entry name" value="BCAA_Transport_ATP-bd_LivF"/>
</dbReference>
<feature type="domain" description="ABC transporter" evidence="6">
    <location>
        <begin position="9"/>
        <end position="240"/>
    </location>
</feature>
<protein>
    <submittedName>
        <fullName evidence="7">ABC transporter ATP-binding protein</fullName>
    </submittedName>
</protein>
<dbReference type="InterPro" id="IPR003439">
    <property type="entry name" value="ABC_transporter-like_ATP-bd"/>
</dbReference>
<evidence type="ECO:0000259" key="6">
    <source>
        <dbReference type="PROSITE" id="PS50893"/>
    </source>
</evidence>
<keyword evidence="5" id="KW-0029">Amino-acid transport</keyword>
<evidence type="ECO:0000256" key="5">
    <source>
        <dbReference type="ARBA" id="ARBA00022970"/>
    </source>
</evidence>
<dbReference type="GO" id="GO:0015807">
    <property type="term" value="P:L-amino acid transport"/>
    <property type="evidence" value="ECO:0007669"/>
    <property type="project" value="TreeGrafter"/>
</dbReference>
<dbReference type="GO" id="GO:0015658">
    <property type="term" value="F:branched-chain amino acid transmembrane transporter activity"/>
    <property type="evidence" value="ECO:0007669"/>
    <property type="project" value="TreeGrafter"/>
</dbReference>
<proteinExistence type="inferred from homology"/>
<dbReference type="AlphaFoldDB" id="A0A367P8C2"/>
<dbReference type="InterPro" id="IPR017871">
    <property type="entry name" value="ABC_transporter-like_CS"/>
</dbReference>